<keyword evidence="2" id="KW-0472">Membrane</keyword>
<dbReference type="HOGENOM" id="CLU_144904_0_0_1"/>
<evidence type="ECO:0000313" key="3">
    <source>
        <dbReference type="EMBL" id="KIJ64386.1"/>
    </source>
</evidence>
<keyword evidence="2" id="KW-0812">Transmembrane</keyword>
<name>A0A0C9WF04_9AGAM</name>
<dbReference type="OrthoDB" id="3198959at2759"/>
<reference evidence="3 4" key="1">
    <citation type="submission" date="2014-04" db="EMBL/GenBank/DDBJ databases">
        <title>Evolutionary Origins and Diversification of the Mycorrhizal Mutualists.</title>
        <authorList>
            <consortium name="DOE Joint Genome Institute"/>
            <consortium name="Mycorrhizal Genomics Consortium"/>
            <person name="Kohler A."/>
            <person name="Kuo A."/>
            <person name="Nagy L.G."/>
            <person name="Floudas D."/>
            <person name="Copeland A."/>
            <person name="Barry K.W."/>
            <person name="Cichocki N."/>
            <person name="Veneault-Fourrey C."/>
            <person name="LaButti K."/>
            <person name="Lindquist E.A."/>
            <person name="Lipzen A."/>
            <person name="Lundell T."/>
            <person name="Morin E."/>
            <person name="Murat C."/>
            <person name="Riley R."/>
            <person name="Ohm R."/>
            <person name="Sun H."/>
            <person name="Tunlid A."/>
            <person name="Henrissat B."/>
            <person name="Grigoriev I.V."/>
            <person name="Hibbett D.S."/>
            <person name="Martin F."/>
        </authorList>
    </citation>
    <scope>NUCLEOTIDE SEQUENCE [LARGE SCALE GENOMIC DNA]</scope>
    <source>
        <strain evidence="3 4">MD-312</strain>
    </source>
</reference>
<feature type="transmembrane region" description="Helical" evidence="2">
    <location>
        <begin position="20"/>
        <end position="40"/>
    </location>
</feature>
<accession>A0A0C9WF04</accession>
<dbReference type="Proteomes" id="UP000053820">
    <property type="component" value="Unassembled WGS sequence"/>
</dbReference>
<evidence type="ECO:0000256" key="2">
    <source>
        <dbReference type="SAM" id="Phobius"/>
    </source>
</evidence>
<gene>
    <name evidence="3" type="ORF">HYDPIDRAFT_112394</name>
</gene>
<proteinExistence type="predicted"/>
<organism evidence="3 4">
    <name type="scientific">Hydnomerulius pinastri MD-312</name>
    <dbReference type="NCBI Taxonomy" id="994086"/>
    <lineage>
        <taxon>Eukaryota</taxon>
        <taxon>Fungi</taxon>
        <taxon>Dikarya</taxon>
        <taxon>Basidiomycota</taxon>
        <taxon>Agaricomycotina</taxon>
        <taxon>Agaricomycetes</taxon>
        <taxon>Agaricomycetidae</taxon>
        <taxon>Boletales</taxon>
        <taxon>Boletales incertae sedis</taxon>
        <taxon>Leucogyrophana</taxon>
    </lineage>
</organism>
<sequence length="123" mass="13352">MPPVGTPGEPREGNKPEPLGSVVFVILFTTSTLCLLYLLWRRASSLRAVVSHQLKTWTAQEGRIRLSEDDGPPATEFLVDADDEVPGRIHQDDRSIQGADRMGIPGKPSVSPPPVHAQADTTT</sequence>
<protein>
    <submittedName>
        <fullName evidence="3">Unplaced genomic scaffold scaffold_13, whole genome shotgun sequence</fullName>
    </submittedName>
</protein>
<evidence type="ECO:0000256" key="1">
    <source>
        <dbReference type="SAM" id="MobiDB-lite"/>
    </source>
</evidence>
<dbReference type="AlphaFoldDB" id="A0A0C9WF04"/>
<keyword evidence="2" id="KW-1133">Transmembrane helix</keyword>
<feature type="region of interest" description="Disordered" evidence="1">
    <location>
        <begin position="88"/>
        <end position="123"/>
    </location>
</feature>
<evidence type="ECO:0000313" key="4">
    <source>
        <dbReference type="Proteomes" id="UP000053820"/>
    </source>
</evidence>
<dbReference type="EMBL" id="KN839847">
    <property type="protein sequence ID" value="KIJ64386.1"/>
    <property type="molecule type" value="Genomic_DNA"/>
</dbReference>
<keyword evidence="4" id="KW-1185">Reference proteome</keyword>